<protein>
    <submittedName>
        <fullName evidence="2">Uncharacterized protein</fullName>
    </submittedName>
</protein>
<dbReference type="PANTHER" id="PTHR33321:SF12">
    <property type="entry name" value="PLANT BASIC SECRETORY PROTEIN (BSP) FAMILY PROTEIN"/>
    <property type="match status" value="1"/>
</dbReference>
<keyword evidence="3" id="KW-1185">Reference proteome</keyword>
<name>A0A8G0PC13_9HYPO</name>
<feature type="compositionally biased region" description="Basic and acidic residues" evidence="1">
    <location>
        <begin position="115"/>
        <end position="129"/>
    </location>
</feature>
<proteinExistence type="predicted"/>
<accession>A0A8G0PC13</accession>
<sequence>MHYRYHGCLPWNVKRPIGGMLSLPRVHLSLSHLHLSLSRLHLYPSRAQLSSFHLQLYLSHLYLYISHFHSSLSQFNSLSSYILQISKVHRQQNIINAMTRIAEPTPLPPSAHINGTEKHQDQPQDEHKDNLDTFSVPNIQLQIRDLKHPGSKRFLGAVNATDLLTTGTLNVLKLLYNTPPNPETTVPPTSSVTLVLEDMPGVAYTVGHNDNNNIKEIHFSLSYIAQINPPTRVAPEINGVVTHELVHCFQYNGFGAAPGGLIEGIADWVRLHANLAPPHWKQEVKPNWDAGYQHTAYFLEYLEKLYGQGTVRRINEKLRVSRYAEDTFWPGLFGRKVKDLFADYTKTLQHAV</sequence>
<dbReference type="AlphaFoldDB" id="A0A8G0PC13"/>
<reference evidence="2 3" key="1">
    <citation type="journal article" date="2021" name="BMC Genomics">
        <title>Telomere-to-telomere genome assembly of asparaginase-producing Trichoderma simmonsii.</title>
        <authorList>
            <person name="Chung D."/>
            <person name="Kwon Y.M."/>
            <person name="Yang Y."/>
        </authorList>
    </citation>
    <scope>NUCLEOTIDE SEQUENCE [LARGE SCALE GENOMIC DNA]</scope>
    <source>
        <strain evidence="2 3">GH-Sj1</strain>
    </source>
</reference>
<dbReference type="InterPro" id="IPR007541">
    <property type="entry name" value="Uncharacterised_BSP"/>
</dbReference>
<dbReference type="EMBL" id="CP075864">
    <property type="protein sequence ID" value="QYS93689.1"/>
    <property type="molecule type" value="Genomic_DNA"/>
</dbReference>
<evidence type="ECO:0000313" key="2">
    <source>
        <dbReference type="EMBL" id="QYS93689.1"/>
    </source>
</evidence>
<dbReference type="Proteomes" id="UP000826661">
    <property type="component" value="Chromosome I"/>
</dbReference>
<dbReference type="Pfam" id="PF04450">
    <property type="entry name" value="BSP"/>
    <property type="match status" value="1"/>
</dbReference>
<feature type="region of interest" description="Disordered" evidence="1">
    <location>
        <begin position="104"/>
        <end position="129"/>
    </location>
</feature>
<evidence type="ECO:0000256" key="1">
    <source>
        <dbReference type="SAM" id="MobiDB-lite"/>
    </source>
</evidence>
<organism evidence="2 3">
    <name type="scientific">Trichoderma simmonsii</name>
    <dbReference type="NCBI Taxonomy" id="1491479"/>
    <lineage>
        <taxon>Eukaryota</taxon>
        <taxon>Fungi</taxon>
        <taxon>Dikarya</taxon>
        <taxon>Ascomycota</taxon>
        <taxon>Pezizomycotina</taxon>
        <taxon>Sordariomycetes</taxon>
        <taxon>Hypocreomycetidae</taxon>
        <taxon>Hypocreales</taxon>
        <taxon>Hypocreaceae</taxon>
        <taxon>Trichoderma</taxon>
    </lineage>
</organism>
<evidence type="ECO:0000313" key="3">
    <source>
        <dbReference type="Proteomes" id="UP000826661"/>
    </source>
</evidence>
<dbReference type="PANTHER" id="PTHR33321">
    <property type="match status" value="1"/>
</dbReference>
<gene>
    <name evidence="2" type="ORF">H0G86_001058</name>
</gene>